<evidence type="ECO:0000313" key="2">
    <source>
        <dbReference type="Proteomes" id="UP000265520"/>
    </source>
</evidence>
<comment type="caution">
    <text evidence="1">The sequence shown here is derived from an EMBL/GenBank/DDBJ whole genome shotgun (WGS) entry which is preliminary data.</text>
</comment>
<reference evidence="1 2" key="1">
    <citation type="journal article" date="2018" name="Front. Plant Sci.">
        <title>Red Clover (Trifolium pratense) and Zigzag Clover (T. medium) - A Picture of Genomic Similarities and Differences.</title>
        <authorList>
            <person name="Dluhosova J."/>
            <person name="Istvanek J."/>
            <person name="Nedelnik J."/>
            <person name="Repkova J."/>
        </authorList>
    </citation>
    <scope>NUCLEOTIDE SEQUENCE [LARGE SCALE GENOMIC DNA]</scope>
    <source>
        <strain evidence="2">cv. 10/8</strain>
        <tissue evidence="1">Leaf</tissue>
    </source>
</reference>
<dbReference type="EMBL" id="LXQA010743662">
    <property type="protein sequence ID" value="MCI68817.1"/>
    <property type="molecule type" value="Genomic_DNA"/>
</dbReference>
<sequence>TKDGRHSWVSLKQQVKLFKMYKDSVWGFKERYYIVKPLSQLAVDSLFETELDTEEDGAVRRDEEGNETTRLVPRFPMCWSK</sequence>
<protein>
    <submittedName>
        <fullName evidence="1">Uncharacterized protein</fullName>
    </submittedName>
</protein>
<organism evidence="1 2">
    <name type="scientific">Trifolium medium</name>
    <dbReference type="NCBI Taxonomy" id="97028"/>
    <lineage>
        <taxon>Eukaryota</taxon>
        <taxon>Viridiplantae</taxon>
        <taxon>Streptophyta</taxon>
        <taxon>Embryophyta</taxon>
        <taxon>Tracheophyta</taxon>
        <taxon>Spermatophyta</taxon>
        <taxon>Magnoliopsida</taxon>
        <taxon>eudicotyledons</taxon>
        <taxon>Gunneridae</taxon>
        <taxon>Pentapetalae</taxon>
        <taxon>rosids</taxon>
        <taxon>fabids</taxon>
        <taxon>Fabales</taxon>
        <taxon>Fabaceae</taxon>
        <taxon>Papilionoideae</taxon>
        <taxon>50 kb inversion clade</taxon>
        <taxon>NPAAA clade</taxon>
        <taxon>Hologalegina</taxon>
        <taxon>IRL clade</taxon>
        <taxon>Trifolieae</taxon>
        <taxon>Trifolium</taxon>
    </lineage>
</organism>
<name>A0A392U7L8_9FABA</name>
<keyword evidence="2" id="KW-1185">Reference proteome</keyword>
<accession>A0A392U7L8</accession>
<dbReference type="Proteomes" id="UP000265520">
    <property type="component" value="Unassembled WGS sequence"/>
</dbReference>
<evidence type="ECO:0000313" key="1">
    <source>
        <dbReference type="EMBL" id="MCI68817.1"/>
    </source>
</evidence>
<feature type="non-terminal residue" evidence="1">
    <location>
        <position position="1"/>
    </location>
</feature>
<dbReference type="AlphaFoldDB" id="A0A392U7L8"/>
<proteinExistence type="predicted"/>
<feature type="non-terminal residue" evidence="1">
    <location>
        <position position="81"/>
    </location>
</feature>